<comment type="similarity">
    <text evidence="2">Belongs to the SEC62 family.</text>
</comment>
<evidence type="ECO:0000256" key="8">
    <source>
        <dbReference type="ARBA" id="ARBA00022989"/>
    </source>
</evidence>
<dbReference type="GO" id="GO:0031204">
    <property type="term" value="P:post-translational protein targeting to membrane, translocation"/>
    <property type="evidence" value="ECO:0007669"/>
    <property type="project" value="TreeGrafter"/>
</dbReference>
<evidence type="ECO:0000313" key="13">
    <source>
        <dbReference type="EMBL" id="KIZ07884.1"/>
    </source>
</evidence>
<evidence type="ECO:0000256" key="10">
    <source>
        <dbReference type="ARBA" id="ARBA00023136"/>
    </source>
</evidence>
<keyword evidence="7" id="KW-0653">Protein transport</keyword>
<evidence type="ECO:0000256" key="1">
    <source>
        <dbReference type="ARBA" id="ARBA00004477"/>
    </source>
</evidence>
<keyword evidence="8 12" id="KW-1133">Transmembrane helix</keyword>
<organism evidence="13 14">
    <name type="scientific">Monoraphidium neglectum</name>
    <dbReference type="NCBI Taxonomy" id="145388"/>
    <lineage>
        <taxon>Eukaryota</taxon>
        <taxon>Viridiplantae</taxon>
        <taxon>Chlorophyta</taxon>
        <taxon>core chlorophytes</taxon>
        <taxon>Chlorophyceae</taxon>
        <taxon>CS clade</taxon>
        <taxon>Sphaeropleales</taxon>
        <taxon>Selenastraceae</taxon>
        <taxon>Monoraphidium</taxon>
    </lineage>
</organism>
<dbReference type="Proteomes" id="UP000054498">
    <property type="component" value="Unassembled WGS sequence"/>
</dbReference>
<evidence type="ECO:0000256" key="2">
    <source>
        <dbReference type="ARBA" id="ARBA00010604"/>
    </source>
</evidence>
<feature type="transmembrane region" description="Helical" evidence="12">
    <location>
        <begin position="159"/>
        <end position="177"/>
    </location>
</feature>
<feature type="region of interest" description="Disordered" evidence="11">
    <location>
        <begin position="288"/>
        <end position="347"/>
    </location>
</feature>
<evidence type="ECO:0000256" key="6">
    <source>
        <dbReference type="ARBA" id="ARBA00022824"/>
    </source>
</evidence>
<dbReference type="OrthoDB" id="200187at2759"/>
<dbReference type="Pfam" id="PF03839">
    <property type="entry name" value="Sec62"/>
    <property type="match status" value="1"/>
</dbReference>
<dbReference type="STRING" id="145388.A0A0D2LNN3"/>
<sequence length="347" mass="37417">MAGKQDKGQVARQLADSLRGTVETAQGKVDIGGELAWLDYTRGKDLARHLRAKPDLMEQLVRPPGPDRTVDDLVGDVVVQLLQRKLLMACDRKFKKPKPGRTKLVKWPRTLEAAQDHSWREDGFYAWTYDKPTSAWFYVGSGLVVVAVLGATLFPLAPYWVRLWVLYALTAVLLLMLGTIALRYAVFCTVWVVTGHHLWIMPNLMSEKLPINEIFTPLLDFEKAEPAKAQYVGRAITLLLLLGGGYALHRKVPDAGSMKKGVREAGSSFMEYLDLMASKQALAGGNATAAGNATANSSGNSSSAGSSAAGSGGGSNKQREPTAAANEQKQQEGGRGSSAGGSSKTEL</sequence>
<dbReference type="KEGG" id="mng:MNEG_0070"/>
<feature type="transmembrane region" description="Helical" evidence="12">
    <location>
        <begin position="135"/>
        <end position="153"/>
    </location>
</feature>
<protein>
    <recommendedName>
        <fullName evidence="3">Translocation protein SEC62</fullName>
    </recommendedName>
</protein>
<dbReference type="AlphaFoldDB" id="A0A0D2LNN3"/>
<evidence type="ECO:0000256" key="11">
    <source>
        <dbReference type="SAM" id="MobiDB-lite"/>
    </source>
</evidence>
<comment type="subcellular location">
    <subcellularLocation>
        <location evidence="1">Endoplasmic reticulum membrane</location>
        <topology evidence="1">Multi-pass membrane protein</topology>
    </subcellularLocation>
</comment>
<keyword evidence="14" id="KW-1185">Reference proteome</keyword>
<evidence type="ECO:0000256" key="5">
    <source>
        <dbReference type="ARBA" id="ARBA00022692"/>
    </source>
</evidence>
<reference evidence="13 14" key="1">
    <citation type="journal article" date="2013" name="BMC Genomics">
        <title>Reconstruction of the lipid metabolism for the microalga Monoraphidium neglectum from its genome sequence reveals characteristics suitable for biofuel production.</title>
        <authorList>
            <person name="Bogen C."/>
            <person name="Al-Dilaimi A."/>
            <person name="Albersmeier A."/>
            <person name="Wichmann J."/>
            <person name="Grundmann M."/>
            <person name="Rupp O."/>
            <person name="Lauersen K.J."/>
            <person name="Blifernez-Klassen O."/>
            <person name="Kalinowski J."/>
            <person name="Goesmann A."/>
            <person name="Mussgnug J.H."/>
            <person name="Kruse O."/>
        </authorList>
    </citation>
    <scope>NUCLEOTIDE SEQUENCE [LARGE SCALE GENOMIC DNA]</scope>
    <source>
        <strain evidence="13 14">SAG 48.87</strain>
    </source>
</reference>
<keyword evidence="5 12" id="KW-0812">Transmembrane</keyword>
<dbReference type="InterPro" id="IPR004728">
    <property type="entry name" value="Sec62"/>
</dbReference>
<evidence type="ECO:0000256" key="7">
    <source>
        <dbReference type="ARBA" id="ARBA00022927"/>
    </source>
</evidence>
<dbReference type="EMBL" id="KK100226">
    <property type="protein sequence ID" value="KIZ07884.1"/>
    <property type="molecule type" value="Genomic_DNA"/>
</dbReference>
<keyword evidence="6" id="KW-0256">Endoplasmic reticulum</keyword>
<dbReference type="PANTHER" id="PTHR12443:SF9">
    <property type="entry name" value="TRANSLOCATION PROTEIN SEC62"/>
    <property type="match status" value="1"/>
</dbReference>
<keyword evidence="9" id="KW-0811">Translocation</keyword>
<feature type="compositionally biased region" description="Low complexity" evidence="11">
    <location>
        <begin position="288"/>
        <end position="309"/>
    </location>
</feature>
<keyword evidence="10 12" id="KW-0472">Membrane</keyword>
<dbReference type="PANTHER" id="PTHR12443">
    <property type="entry name" value="TRANSLOCATION PROTEIN SEC62"/>
    <property type="match status" value="1"/>
</dbReference>
<proteinExistence type="inferred from homology"/>
<evidence type="ECO:0000313" key="14">
    <source>
        <dbReference type="Proteomes" id="UP000054498"/>
    </source>
</evidence>
<dbReference type="GeneID" id="25726188"/>
<evidence type="ECO:0000256" key="3">
    <source>
        <dbReference type="ARBA" id="ARBA00021257"/>
    </source>
</evidence>
<dbReference type="GO" id="GO:0005789">
    <property type="term" value="C:endoplasmic reticulum membrane"/>
    <property type="evidence" value="ECO:0007669"/>
    <property type="project" value="UniProtKB-SubCell"/>
</dbReference>
<name>A0A0D2LNN3_9CHLO</name>
<gene>
    <name evidence="13" type="ORF">MNEG_0070</name>
</gene>
<dbReference type="RefSeq" id="XP_013906903.1">
    <property type="nucleotide sequence ID" value="XM_014051449.1"/>
</dbReference>
<keyword evidence="4" id="KW-0813">Transport</keyword>
<evidence type="ECO:0000256" key="9">
    <source>
        <dbReference type="ARBA" id="ARBA00023010"/>
    </source>
</evidence>
<accession>A0A0D2LNN3</accession>
<evidence type="ECO:0000256" key="12">
    <source>
        <dbReference type="SAM" id="Phobius"/>
    </source>
</evidence>
<evidence type="ECO:0000256" key="4">
    <source>
        <dbReference type="ARBA" id="ARBA00022448"/>
    </source>
</evidence>